<dbReference type="EMBL" id="GBXM01057705">
    <property type="protein sequence ID" value="JAH50872.1"/>
    <property type="molecule type" value="Transcribed_RNA"/>
</dbReference>
<reference evidence="1" key="1">
    <citation type="submission" date="2014-11" db="EMBL/GenBank/DDBJ databases">
        <authorList>
            <person name="Amaro Gonzalez C."/>
        </authorList>
    </citation>
    <scope>NUCLEOTIDE SEQUENCE</scope>
</reference>
<name>A0A0E9TBS7_ANGAN</name>
<organism evidence="1">
    <name type="scientific">Anguilla anguilla</name>
    <name type="common">European freshwater eel</name>
    <name type="synonym">Muraena anguilla</name>
    <dbReference type="NCBI Taxonomy" id="7936"/>
    <lineage>
        <taxon>Eukaryota</taxon>
        <taxon>Metazoa</taxon>
        <taxon>Chordata</taxon>
        <taxon>Craniata</taxon>
        <taxon>Vertebrata</taxon>
        <taxon>Euteleostomi</taxon>
        <taxon>Actinopterygii</taxon>
        <taxon>Neopterygii</taxon>
        <taxon>Teleostei</taxon>
        <taxon>Anguilliformes</taxon>
        <taxon>Anguillidae</taxon>
        <taxon>Anguilla</taxon>
    </lineage>
</organism>
<protein>
    <submittedName>
        <fullName evidence="1">Uncharacterized protein</fullName>
    </submittedName>
</protein>
<reference evidence="1" key="2">
    <citation type="journal article" date="2015" name="Fish Shellfish Immunol.">
        <title>Early steps in the European eel (Anguilla anguilla)-Vibrio vulnificus interaction in the gills: Role of the RtxA13 toxin.</title>
        <authorList>
            <person name="Callol A."/>
            <person name="Pajuelo D."/>
            <person name="Ebbesson L."/>
            <person name="Teles M."/>
            <person name="MacKenzie S."/>
            <person name="Amaro C."/>
        </authorList>
    </citation>
    <scope>NUCLEOTIDE SEQUENCE</scope>
</reference>
<proteinExistence type="predicted"/>
<accession>A0A0E9TBS7</accession>
<evidence type="ECO:0000313" key="1">
    <source>
        <dbReference type="EMBL" id="JAH50872.1"/>
    </source>
</evidence>
<sequence length="65" mass="7420">MKRSGTVYRHGSLTRCGRECVSLTFELIASADNTAFRSHTVNSFYPFKTFDKSLCQARFWPVPSL</sequence>
<dbReference type="AlphaFoldDB" id="A0A0E9TBS7"/>